<organism evidence="1">
    <name type="scientific">viral metagenome</name>
    <dbReference type="NCBI Taxonomy" id="1070528"/>
    <lineage>
        <taxon>unclassified sequences</taxon>
        <taxon>metagenomes</taxon>
        <taxon>organismal metagenomes</taxon>
    </lineage>
</organism>
<gene>
    <name evidence="2" type="ORF">MM415A00827_0033</name>
    <name evidence="1" type="ORF">MM415B00742_0023</name>
</gene>
<sequence>MAILVRDVLDQGKSVRVANYKGYEEMEELLKVLLIVILPCGYFSDLMVIKLNDNTYGASFIINNCTYGLDEEGG</sequence>
<protein>
    <submittedName>
        <fullName evidence="1">Uncharacterized protein</fullName>
    </submittedName>
</protein>
<dbReference type="AlphaFoldDB" id="A0A6M3IYQ0"/>
<dbReference type="EMBL" id="MT142396">
    <property type="protein sequence ID" value="QJA79840.1"/>
    <property type="molecule type" value="Genomic_DNA"/>
</dbReference>
<name>A0A6M3IYQ0_9ZZZZ</name>
<evidence type="ECO:0000313" key="1">
    <source>
        <dbReference type="EMBL" id="QJA62683.1"/>
    </source>
</evidence>
<accession>A0A6M3IYQ0</accession>
<proteinExistence type="predicted"/>
<evidence type="ECO:0000313" key="2">
    <source>
        <dbReference type="EMBL" id="QJA79840.1"/>
    </source>
</evidence>
<dbReference type="EMBL" id="MT141478">
    <property type="protein sequence ID" value="QJA62683.1"/>
    <property type="molecule type" value="Genomic_DNA"/>
</dbReference>
<reference evidence="1" key="1">
    <citation type="submission" date="2020-03" db="EMBL/GenBank/DDBJ databases">
        <title>The deep terrestrial virosphere.</title>
        <authorList>
            <person name="Holmfeldt K."/>
            <person name="Nilsson E."/>
            <person name="Simone D."/>
            <person name="Lopez-Fernandez M."/>
            <person name="Wu X."/>
            <person name="de Brujin I."/>
            <person name="Lundin D."/>
            <person name="Andersson A."/>
            <person name="Bertilsson S."/>
            <person name="Dopson M."/>
        </authorList>
    </citation>
    <scope>NUCLEOTIDE SEQUENCE</scope>
    <source>
        <strain evidence="2">MM415A00827</strain>
        <strain evidence="1">MM415B00742</strain>
    </source>
</reference>